<dbReference type="InterPro" id="IPR020471">
    <property type="entry name" value="AKR"/>
</dbReference>
<organism evidence="3 4">
    <name type="scientific">Sporothrix bragantina</name>
    <dbReference type="NCBI Taxonomy" id="671064"/>
    <lineage>
        <taxon>Eukaryota</taxon>
        <taxon>Fungi</taxon>
        <taxon>Dikarya</taxon>
        <taxon>Ascomycota</taxon>
        <taxon>Pezizomycotina</taxon>
        <taxon>Sordariomycetes</taxon>
        <taxon>Sordariomycetidae</taxon>
        <taxon>Ophiostomatales</taxon>
        <taxon>Ophiostomataceae</taxon>
        <taxon>Sporothrix</taxon>
    </lineage>
</organism>
<feature type="domain" description="NADP-dependent oxidoreductase" evidence="2">
    <location>
        <begin position="30"/>
        <end position="297"/>
    </location>
</feature>
<protein>
    <recommendedName>
        <fullName evidence="2">NADP-dependent oxidoreductase domain-containing protein</fullName>
    </recommendedName>
</protein>
<dbReference type="SUPFAM" id="SSF51430">
    <property type="entry name" value="NAD(P)-linked oxidoreductase"/>
    <property type="match status" value="1"/>
</dbReference>
<keyword evidence="1" id="KW-0560">Oxidoreductase</keyword>
<evidence type="ECO:0000259" key="2">
    <source>
        <dbReference type="Pfam" id="PF00248"/>
    </source>
</evidence>
<keyword evidence="4" id="KW-1185">Reference proteome</keyword>
<reference evidence="3 4" key="1">
    <citation type="submission" date="2024-01" db="EMBL/GenBank/DDBJ databases">
        <authorList>
            <person name="Allen C."/>
            <person name="Tagirdzhanova G."/>
        </authorList>
    </citation>
    <scope>NUCLEOTIDE SEQUENCE [LARGE SCALE GENOMIC DNA]</scope>
</reference>
<dbReference type="Proteomes" id="UP001642406">
    <property type="component" value="Unassembled WGS sequence"/>
</dbReference>
<dbReference type="InterPro" id="IPR018170">
    <property type="entry name" value="Aldo/ket_reductase_CS"/>
</dbReference>
<dbReference type="PIRSF" id="PIRSF000097">
    <property type="entry name" value="AKR"/>
    <property type="match status" value="1"/>
</dbReference>
<evidence type="ECO:0000313" key="4">
    <source>
        <dbReference type="Proteomes" id="UP001642406"/>
    </source>
</evidence>
<proteinExistence type="predicted"/>
<dbReference type="Pfam" id="PF00248">
    <property type="entry name" value="Aldo_ket_red"/>
    <property type="match status" value="1"/>
</dbReference>
<evidence type="ECO:0000256" key="1">
    <source>
        <dbReference type="ARBA" id="ARBA00023002"/>
    </source>
</evidence>
<sequence length="336" mass="36762">MSTPTNQRRAKLNDGHEIPVLGLGTYLSLPNEVTQAVVAGWKAGVRHFDCAQFYKNEKEVGAALAILSKEPGFKREDIFLTSKAWNSHHRPENIKKALSQTLRDLGTDYIDLYLIHWPANFAAIPDSSSPTGVALEPTAPNGDMLLDTELSLVDTWRAFLDLKKDGLAKSVGVSNFTPTQIELLIKGTGVTPAVNQVEAHPLLNQQALLTYCTPRGIHMTAYMPFGGDAARGGNQVLGSPVVKEIADRLGKQPGQVLVSWAIRRGFSVLPKSVKPARIEANFQAFDLGDEDYQKLVALGAKEPTRFGGLPYTFEPAWKVNVFDTPEERAAGLLEPF</sequence>
<dbReference type="PROSITE" id="PS00062">
    <property type="entry name" value="ALDOKETO_REDUCTASE_2"/>
    <property type="match status" value="1"/>
</dbReference>
<gene>
    <name evidence="3" type="ORF">SBRCBS47491_002507</name>
</gene>
<dbReference type="PRINTS" id="PR00069">
    <property type="entry name" value="ALDKETRDTASE"/>
</dbReference>
<name>A0ABP0B7G9_9PEZI</name>
<evidence type="ECO:0000313" key="3">
    <source>
        <dbReference type="EMBL" id="CAK7215514.1"/>
    </source>
</evidence>
<dbReference type="EMBL" id="CAWUHC010000015">
    <property type="protein sequence ID" value="CAK7215514.1"/>
    <property type="molecule type" value="Genomic_DNA"/>
</dbReference>
<dbReference type="PANTHER" id="PTHR11732">
    <property type="entry name" value="ALDO/KETO REDUCTASE"/>
    <property type="match status" value="1"/>
</dbReference>
<dbReference type="InterPro" id="IPR036812">
    <property type="entry name" value="NAD(P)_OxRdtase_dom_sf"/>
</dbReference>
<dbReference type="PROSITE" id="PS00063">
    <property type="entry name" value="ALDOKETO_REDUCTASE_3"/>
    <property type="match status" value="1"/>
</dbReference>
<dbReference type="InterPro" id="IPR023210">
    <property type="entry name" value="NADP_OxRdtase_dom"/>
</dbReference>
<dbReference type="Gene3D" id="3.20.20.100">
    <property type="entry name" value="NADP-dependent oxidoreductase domain"/>
    <property type="match status" value="1"/>
</dbReference>
<comment type="caution">
    <text evidence="3">The sequence shown here is derived from an EMBL/GenBank/DDBJ whole genome shotgun (WGS) entry which is preliminary data.</text>
</comment>
<accession>A0ABP0B7G9</accession>